<reference evidence="3" key="1">
    <citation type="submission" date="2022-07" db="EMBL/GenBank/DDBJ databases">
        <authorList>
            <person name="Trinca V."/>
            <person name="Uliana J.V.C."/>
            <person name="Torres T.T."/>
            <person name="Ward R.J."/>
            <person name="Monesi N."/>
        </authorList>
    </citation>
    <scope>NUCLEOTIDE SEQUENCE</scope>
    <source>
        <strain evidence="3">HSMRA1968</strain>
        <tissue evidence="3">Whole embryos</tissue>
    </source>
</reference>
<sequence length="419" mass="47216">MEIDPLISNEFSDDAKKTYNLETDLSEVDDVISMLSDEIHEDINEVSEETQPPRAPRSLFFGPQKKKTEETVAQGRRIPTSEPKSWKLPNKCLDNSASNANVNFRSNVNDTKQGSGTGRKHEGRKKFGTRNTTRHRNANPDKTGNPKQSKRPLSKGNSPVNAPKRKKTYSDVLTDDLILHLLDESGDIDEEKAGFGSIRMLCTSSTSASWLTKTIKDMSPPWDGALLTVMNAKDRKNNQALTRAMSHKRPTIRFFIPNGMMKLDFDKVKLTLKRQNPPSETSNWKTWKTEERELGVFYHVLANDEDVEIISAKGSRLFFIFAVFMPHLSNSDVATIKMEYRLNDKPETVIVTSAYLPYEESNPPSQILQEVIEYRLLTLSLLAFDAILPDDVDLSISTSIENSPESSQSECVSAFLLLP</sequence>
<feature type="compositionally biased region" description="Basic residues" evidence="1">
    <location>
        <begin position="121"/>
        <end position="137"/>
    </location>
</feature>
<evidence type="ECO:0000313" key="4">
    <source>
        <dbReference type="Proteomes" id="UP001151699"/>
    </source>
</evidence>
<dbReference type="InterPro" id="IPR031961">
    <property type="entry name" value="DUF4780"/>
</dbReference>
<dbReference type="EMBL" id="WJQU01000001">
    <property type="protein sequence ID" value="KAJ6649469.1"/>
    <property type="molecule type" value="Genomic_DNA"/>
</dbReference>
<keyword evidence="4" id="KW-1185">Reference proteome</keyword>
<name>A0A9Q0NFV3_9DIPT</name>
<feature type="compositionally biased region" description="Polar residues" evidence="1">
    <location>
        <begin position="93"/>
        <end position="114"/>
    </location>
</feature>
<organism evidence="3 4">
    <name type="scientific">Pseudolycoriella hygida</name>
    <dbReference type="NCBI Taxonomy" id="35572"/>
    <lineage>
        <taxon>Eukaryota</taxon>
        <taxon>Metazoa</taxon>
        <taxon>Ecdysozoa</taxon>
        <taxon>Arthropoda</taxon>
        <taxon>Hexapoda</taxon>
        <taxon>Insecta</taxon>
        <taxon>Pterygota</taxon>
        <taxon>Neoptera</taxon>
        <taxon>Endopterygota</taxon>
        <taxon>Diptera</taxon>
        <taxon>Nematocera</taxon>
        <taxon>Sciaroidea</taxon>
        <taxon>Sciaridae</taxon>
        <taxon>Pseudolycoriella</taxon>
    </lineage>
</organism>
<comment type="caution">
    <text evidence="3">The sequence shown here is derived from an EMBL/GenBank/DDBJ whole genome shotgun (WGS) entry which is preliminary data.</text>
</comment>
<evidence type="ECO:0000259" key="2">
    <source>
        <dbReference type="Pfam" id="PF16012"/>
    </source>
</evidence>
<proteinExistence type="predicted"/>
<feature type="region of interest" description="Disordered" evidence="1">
    <location>
        <begin position="44"/>
        <end position="167"/>
    </location>
</feature>
<evidence type="ECO:0000313" key="3">
    <source>
        <dbReference type="EMBL" id="KAJ6649469.1"/>
    </source>
</evidence>
<feature type="domain" description="DUF4780" evidence="2">
    <location>
        <begin position="186"/>
        <end position="322"/>
    </location>
</feature>
<evidence type="ECO:0000256" key="1">
    <source>
        <dbReference type="SAM" id="MobiDB-lite"/>
    </source>
</evidence>
<dbReference type="Proteomes" id="UP001151699">
    <property type="component" value="Chromosome A"/>
</dbReference>
<accession>A0A9Q0NFV3</accession>
<dbReference type="AlphaFoldDB" id="A0A9Q0NFV3"/>
<gene>
    <name evidence="3" type="ORF">Bhyg_04705</name>
</gene>
<dbReference type="OrthoDB" id="10023235at2759"/>
<dbReference type="Pfam" id="PF16012">
    <property type="entry name" value="DUF4780"/>
    <property type="match status" value="1"/>
</dbReference>
<protein>
    <recommendedName>
        <fullName evidence="2">DUF4780 domain-containing protein</fullName>
    </recommendedName>
</protein>